<organism evidence="1 2">
    <name type="scientific">Candidatus Methanogaster sp</name>
    <dbReference type="NCBI Taxonomy" id="3386292"/>
    <lineage>
        <taxon>Archaea</taxon>
        <taxon>Methanobacteriati</taxon>
        <taxon>Methanobacteriota</taxon>
        <taxon>Stenosarchaea group</taxon>
        <taxon>Methanomicrobia</taxon>
        <taxon>Methanosarcinales</taxon>
        <taxon>ANME-2 cluster</taxon>
        <taxon>Candidatus Methanogasteraceae</taxon>
        <taxon>Candidatus Methanogaster</taxon>
    </lineage>
</organism>
<evidence type="ECO:0000313" key="2">
    <source>
        <dbReference type="Proteomes" id="UP000248329"/>
    </source>
</evidence>
<dbReference type="EMBL" id="PQXF01000017">
    <property type="protein sequence ID" value="PXF60441.1"/>
    <property type="molecule type" value="Genomic_DNA"/>
</dbReference>
<dbReference type="Proteomes" id="UP000248329">
    <property type="component" value="Unassembled WGS sequence"/>
</dbReference>
<comment type="caution">
    <text evidence="1">The sequence shown here is derived from an EMBL/GenBank/DDBJ whole genome shotgun (WGS) entry which is preliminary data.</text>
</comment>
<name>A0AC61L1Z5_9EURY</name>
<proteinExistence type="predicted"/>
<protein>
    <submittedName>
        <fullName evidence="1">Uncharacterized protein</fullName>
    </submittedName>
</protein>
<gene>
    <name evidence="1" type="ORF">C4B59_09580</name>
</gene>
<reference evidence="1" key="1">
    <citation type="submission" date="2018-01" db="EMBL/GenBank/DDBJ databases">
        <authorList>
            <person name="Krukenberg V."/>
        </authorList>
    </citation>
    <scope>NUCLEOTIDE SEQUENCE</scope>
    <source>
        <strain evidence="1">E20ANME2</strain>
    </source>
</reference>
<evidence type="ECO:0000313" key="1">
    <source>
        <dbReference type="EMBL" id="PXF60441.1"/>
    </source>
</evidence>
<sequence length="96" mass="10651">MGSVWLSGPTIDRISSPEFGHLVGSVQSATEVESIEIKKSINIGNLTNSFRLVSDFEKYCNDRYAESEVMIEKLEVVHSLLKAAEPITKDEILPLV</sequence>
<accession>A0AC61L1Z5</accession>